<reference evidence="2 3" key="1">
    <citation type="journal article" date="2016" name="Nat. Commun.">
        <title>Thousands of microbial genomes shed light on interconnected biogeochemical processes in an aquifer system.</title>
        <authorList>
            <person name="Anantharaman K."/>
            <person name="Brown C.T."/>
            <person name="Hug L.A."/>
            <person name="Sharon I."/>
            <person name="Castelle C.J."/>
            <person name="Probst A.J."/>
            <person name="Thomas B.C."/>
            <person name="Singh A."/>
            <person name="Wilkins M.J."/>
            <person name="Karaoz U."/>
            <person name="Brodie E.L."/>
            <person name="Williams K.H."/>
            <person name="Hubbard S.S."/>
            <person name="Banfield J.F."/>
        </authorList>
    </citation>
    <scope>NUCLEOTIDE SEQUENCE [LARGE SCALE GENOMIC DNA]</scope>
</reference>
<organism evidence="2 3">
    <name type="scientific">Candidatus Kaiserbacteria bacterium RIFCSPHIGHO2_12_FULL_53_13</name>
    <dbReference type="NCBI Taxonomy" id="1798502"/>
    <lineage>
        <taxon>Bacteria</taxon>
        <taxon>Candidatus Kaiseribacteriota</taxon>
    </lineage>
</organism>
<feature type="transmembrane region" description="Helical" evidence="1">
    <location>
        <begin position="103"/>
        <end position="123"/>
    </location>
</feature>
<keyword evidence="1" id="KW-0812">Transmembrane</keyword>
<protein>
    <submittedName>
        <fullName evidence="2">Uncharacterized protein</fullName>
    </submittedName>
</protein>
<dbReference type="Proteomes" id="UP000176689">
    <property type="component" value="Unassembled WGS sequence"/>
</dbReference>
<dbReference type="AlphaFoldDB" id="A0A1F6E6S3"/>
<feature type="transmembrane region" description="Helical" evidence="1">
    <location>
        <begin position="77"/>
        <end position="97"/>
    </location>
</feature>
<proteinExistence type="predicted"/>
<name>A0A1F6E6S3_9BACT</name>
<keyword evidence="1" id="KW-1133">Transmembrane helix</keyword>
<gene>
    <name evidence="2" type="ORF">A3F27_01565</name>
</gene>
<evidence type="ECO:0000313" key="3">
    <source>
        <dbReference type="Proteomes" id="UP000176689"/>
    </source>
</evidence>
<evidence type="ECO:0000256" key="1">
    <source>
        <dbReference type="SAM" id="Phobius"/>
    </source>
</evidence>
<sequence length="158" mass="18310">MRITRDGKFERSDIWREGKWLDLWSVVHLLSGVSFGLSIGVLGLGTEASIIIVLLVFVLYETWEAMVKIKETPQNRFMDVVVGMASFVPTFLLSPALPETLLILAFGFILTANITMAVFGWTASRKAEEFEHRLRLRLAEQRKRLRERRLRRMESRQK</sequence>
<feature type="transmembrane region" description="Helical" evidence="1">
    <location>
        <begin position="48"/>
        <end position="65"/>
    </location>
</feature>
<dbReference type="EMBL" id="MFLP01000034">
    <property type="protein sequence ID" value="OGG69331.1"/>
    <property type="molecule type" value="Genomic_DNA"/>
</dbReference>
<evidence type="ECO:0000313" key="2">
    <source>
        <dbReference type="EMBL" id="OGG69331.1"/>
    </source>
</evidence>
<keyword evidence="1" id="KW-0472">Membrane</keyword>
<comment type="caution">
    <text evidence="2">The sequence shown here is derived from an EMBL/GenBank/DDBJ whole genome shotgun (WGS) entry which is preliminary data.</text>
</comment>
<accession>A0A1F6E6S3</accession>